<dbReference type="CDD" id="cd00037">
    <property type="entry name" value="CLECT"/>
    <property type="match status" value="1"/>
</dbReference>
<dbReference type="PROSITE" id="PS50041">
    <property type="entry name" value="C_TYPE_LECTIN_2"/>
    <property type="match status" value="1"/>
</dbReference>
<evidence type="ECO:0000259" key="2">
    <source>
        <dbReference type="PROSITE" id="PS50041"/>
    </source>
</evidence>
<evidence type="ECO:0000313" key="3">
    <source>
        <dbReference type="EMBL" id="CAD7202193.1"/>
    </source>
</evidence>
<dbReference type="SUPFAM" id="SSF56436">
    <property type="entry name" value="C-type lectin-like"/>
    <property type="match status" value="1"/>
</dbReference>
<feature type="region of interest" description="Disordered" evidence="1">
    <location>
        <begin position="223"/>
        <end position="293"/>
    </location>
</feature>
<dbReference type="Gene3D" id="3.10.100.10">
    <property type="entry name" value="Mannose-Binding Protein A, subunit A"/>
    <property type="match status" value="1"/>
</dbReference>
<proteinExistence type="predicted"/>
<feature type="compositionally biased region" description="Basic and acidic residues" evidence="1">
    <location>
        <begin position="475"/>
        <end position="505"/>
    </location>
</feature>
<name>A0A7R8VT52_TIMDO</name>
<dbReference type="AlphaFoldDB" id="A0A7R8VT52"/>
<dbReference type="InterPro" id="IPR016187">
    <property type="entry name" value="CTDL_fold"/>
</dbReference>
<protein>
    <recommendedName>
        <fullName evidence="2">C-type lectin domain-containing protein</fullName>
    </recommendedName>
</protein>
<dbReference type="InterPro" id="IPR001304">
    <property type="entry name" value="C-type_lectin-like"/>
</dbReference>
<sequence length="678" mass="75508">MLGVDPRRLVDSSVQYDTSRAYLKELDVLENVWIGLKRNKNQDMFTWTDLKLLEYQPTGGYFLEAPPKTQSELCVATDPAHDFRWHSFNCGGMEVASFICELPVPSWAQEEHGCMVTSLPSLTVTFLPEQSAVELTSDCGLDGTRRIACKGQADRDEMMQQLSCDVVRNDREEMMQQLSCDVVRTDREEMMQQLSCDVVRTDREEMMQQLSCDVVRTDREEMMQQLSCEGGEESSSTSESSSSPGGGSSIATTRASDEPPTRHRRDTAPSSSLLDRSVPTGLVAGTTKSYDRLDTSTQHQMVSHGYSTPTPLSASIDSEPLTTPAPDLDTLLPLEYSEEIVMASNQDSEELKHKEHISSTIRFSVSSPTSTQWSTVVLNTLASSPLDTSNHSEVTIVITPITNNTLILVTPSNDTFTDTHNITDGTTLRTTIEGEKTSTLSATTSTSTPHTIMIDNTTETNKTETNQDTFINEDTNFKEKHVDDDEDDKTRNKNTKFKDEEEQSRRRQFLPAPLRGVPDQETDDSQNWTLVTESPEQTPEQEESLETMEVEPEMPARPNRGRRLTRPQGFAHQTWGAAQQVVMKGLYEEVTQDVVTQSLQTALNGSRTEEPTAREQSALMGVNPKPEWLDKPLNPTSQARRGRVEPTAHGKKGEGERANRAARGPKSKGRELGTESPP</sequence>
<feature type="compositionally biased region" description="Acidic residues" evidence="1">
    <location>
        <begin position="539"/>
        <end position="552"/>
    </location>
</feature>
<feature type="compositionally biased region" description="Basic and acidic residues" evidence="1">
    <location>
        <begin position="668"/>
        <end position="678"/>
    </location>
</feature>
<accession>A0A7R8VT52</accession>
<feature type="region of interest" description="Disordered" evidence="1">
    <location>
        <begin position="433"/>
        <end position="564"/>
    </location>
</feature>
<gene>
    <name evidence="3" type="ORF">TDIB3V08_LOCUS8378</name>
</gene>
<feature type="domain" description="C-type lectin" evidence="2">
    <location>
        <begin position="10"/>
        <end position="90"/>
    </location>
</feature>
<feature type="compositionally biased region" description="Low complexity" evidence="1">
    <location>
        <begin position="227"/>
        <end position="243"/>
    </location>
</feature>
<feature type="region of interest" description="Disordered" evidence="1">
    <location>
        <begin position="601"/>
        <end position="678"/>
    </location>
</feature>
<evidence type="ECO:0000256" key="1">
    <source>
        <dbReference type="SAM" id="MobiDB-lite"/>
    </source>
</evidence>
<organism evidence="3">
    <name type="scientific">Timema douglasi</name>
    <name type="common">Walking stick</name>
    <dbReference type="NCBI Taxonomy" id="61478"/>
    <lineage>
        <taxon>Eukaryota</taxon>
        <taxon>Metazoa</taxon>
        <taxon>Ecdysozoa</taxon>
        <taxon>Arthropoda</taxon>
        <taxon>Hexapoda</taxon>
        <taxon>Insecta</taxon>
        <taxon>Pterygota</taxon>
        <taxon>Neoptera</taxon>
        <taxon>Polyneoptera</taxon>
        <taxon>Phasmatodea</taxon>
        <taxon>Timematodea</taxon>
        <taxon>Timematoidea</taxon>
        <taxon>Timematidae</taxon>
        <taxon>Timema</taxon>
    </lineage>
</organism>
<reference evidence="3" key="1">
    <citation type="submission" date="2020-11" db="EMBL/GenBank/DDBJ databases">
        <authorList>
            <person name="Tran Van P."/>
        </authorList>
    </citation>
    <scope>NUCLEOTIDE SEQUENCE</scope>
</reference>
<feature type="compositionally biased region" description="Basic and acidic residues" evidence="1">
    <location>
        <begin position="642"/>
        <end position="659"/>
    </location>
</feature>
<dbReference type="EMBL" id="OA569093">
    <property type="protein sequence ID" value="CAD7202193.1"/>
    <property type="molecule type" value="Genomic_DNA"/>
</dbReference>
<feature type="compositionally biased region" description="Low complexity" evidence="1">
    <location>
        <begin position="437"/>
        <end position="466"/>
    </location>
</feature>
<dbReference type="InterPro" id="IPR016186">
    <property type="entry name" value="C-type_lectin-like/link_sf"/>
</dbReference>
<dbReference type="Pfam" id="PF00059">
    <property type="entry name" value="Lectin_C"/>
    <property type="match status" value="1"/>
</dbReference>